<feature type="domain" description="Partial AB-hydrolase lipase" evidence="9">
    <location>
        <begin position="99"/>
        <end position="148"/>
    </location>
</feature>
<evidence type="ECO:0000259" key="9">
    <source>
        <dbReference type="Pfam" id="PF04083"/>
    </source>
</evidence>
<name>A0A6P8YF12_THRPL</name>
<dbReference type="GO" id="GO:0016042">
    <property type="term" value="P:lipid catabolic process"/>
    <property type="evidence" value="ECO:0007669"/>
    <property type="project" value="UniProtKB-KW"/>
</dbReference>
<dbReference type="Pfam" id="PF04083">
    <property type="entry name" value="Abhydro_lipase"/>
    <property type="match status" value="1"/>
</dbReference>
<reference evidence="11 12" key="1">
    <citation type="submission" date="2025-04" db="UniProtKB">
        <authorList>
            <consortium name="RefSeq"/>
        </authorList>
    </citation>
    <scope>IDENTIFICATION</scope>
    <source>
        <tissue evidence="11 12">Total insect</tissue>
    </source>
</reference>
<evidence type="ECO:0000256" key="1">
    <source>
        <dbReference type="ARBA" id="ARBA00010701"/>
    </source>
</evidence>
<dbReference type="GO" id="GO:0016787">
    <property type="term" value="F:hydrolase activity"/>
    <property type="evidence" value="ECO:0007669"/>
    <property type="project" value="UniProtKB-KW"/>
</dbReference>
<dbReference type="OrthoDB" id="9974421at2759"/>
<dbReference type="Gene3D" id="3.40.50.1820">
    <property type="entry name" value="alpha/beta hydrolase"/>
    <property type="match status" value="1"/>
</dbReference>
<evidence type="ECO:0000256" key="5">
    <source>
        <dbReference type="ARBA" id="ARBA00023098"/>
    </source>
</evidence>
<keyword evidence="5" id="KW-0443">Lipid metabolism</keyword>
<dbReference type="RefSeq" id="XP_034235512.1">
    <property type="nucleotide sequence ID" value="XM_034379621.1"/>
</dbReference>
<keyword evidence="6" id="KW-0325">Glycoprotein</keyword>
<dbReference type="KEGG" id="tpal:117641871"/>
<sequence length="462" mass="51077">MVPLRRAQCGVGRAPRSVVLLAALLVVPLEAPLATPLPSSALGAVSGLLRHVGSDVAATVTAPVKKASSASAGSTAVVVLERLLRWLAPVNDSVTASTLMVDLGYPMETHFVTTKDGYRLRLERAPNPGKQPVFVAHGMQTAAPCFVLLGRGKALAPLLHDAGYDVWMINFRGTHYSQEHIKYSKTDEEYWKFSWHEHGVLDNPAAIDYVLARTHFPSVMYASHSMGSTSFMVMAAMRPEYQRKVSAAFLMAPAGSLHGHRSPVVKLLHAVNNATQPLVEDLGLRRTMRPLYLALRRLLKLLLPVARPLLYAFTFAIVGFKKHETYYELPHFADTIPSGGSWGQIFHYEQNANHDTQGIRQYDHGAERNQELYGMPEPPLYNLSAIRTPIHLYLGKNDVLCSERDMDFLRSQLPNVVSVHVDEDDAFNHMDFIASTAVGGRMNARIVADMQRFSAADAEEES</sequence>
<keyword evidence="3" id="KW-0378">Hydrolase</keyword>
<keyword evidence="10" id="KW-1185">Reference proteome</keyword>
<evidence type="ECO:0000256" key="7">
    <source>
        <dbReference type="SAM" id="SignalP"/>
    </source>
</evidence>
<evidence type="ECO:0000256" key="2">
    <source>
        <dbReference type="ARBA" id="ARBA00022729"/>
    </source>
</evidence>
<dbReference type="PANTHER" id="PTHR11005">
    <property type="entry name" value="LYSOSOMAL ACID LIPASE-RELATED"/>
    <property type="match status" value="1"/>
</dbReference>
<dbReference type="FunFam" id="3.40.50.1820:FF:000057">
    <property type="entry name" value="Lipase"/>
    <property type="match status" value="1"/>
</dbReference>
<dbReference type="SUPFAM" id="SSF53474">
    <property type="entry name" value="alpha/beta-Hydrolases"/>
    <property type="match status" value="1"/>
</dbReference>
<evidence type="ECO:0000259" key="8">
    <source>
        <dbReference type="Pfam" id="PF00561"/>
    </source>
</evidence>
<evidence type="ECO:0000256" key="6">
    <source>
        <dbReference type="ARBA" id="ARBA00023180"/>
    </source>
</evidence>
<evidence type="ECO:0000313" key="13">
    <source>
        <dbReference type="RefSeq" id="XP_034235512.1"/>
    </source>
</evidence>
<protein>
    <submittedName>
        <fullName evidence="11 12">Lipase 3-like</fullName>
    </submittedName>
</protein>
<feature type="domain" description="AB hydrolase-1" evidence="8">
    <location>
        <begin position="155"/>
        <end position="257"/>
    </location>
</feature>
<accession>A0A6P8YF12</accession>
<dbReference type="InterPro" id="IPR006693">
    <property type="entry name" value="AB_hydrolase_lipase"/>
</dbReference>
<dbReference type="RefSeq" id="XP_034235510.1">
    <property type="nucleotide sequence ID" value="XM_034379619.1"/>
</dbReference>
<organism evidence="11">
    <name type="scientific">Thrips palmi</name>
    <name type="common">Melon thrips</name>
    <dbReference type="NCBI Taxonomy" id="161013"/>
    <lineage>
        <taxon>Eukaryota</taxon>
        <taxon>Metazoa</taxon>
        <taxon>Ecdysozoa</taxon>
        <taxon>Arthropoda</taxon>
        <taxon>Hexapoda</taxon>
        <taxon>Insecta</taxon>
        <taxon>Pterygota</taxon>
        <taxon>Neoptera</taxon>
        <taxon>Paraneoptera</taxon>
        <taxon>Thysanoptera</taxon>
        <taxon>Terebrantia</taxon>
        <taxon>Thripoidea</taxon>
        <taxon>Thripidae</taxon>
        <taxon>Thrips</taxon>
    </lineage>
</organism>
<dbReference type="Pfam" id="PF00561">
    <property type="entry name" value="Abhydrolase_1"/>
    <property type="match status" value="1"/>
</dbReference>
<evidence type="ECO:0000313" key="12">
    <source>
        <dbReference type="RefSeq" id="XP_034235511.1"/>
    </source>
</evidence>
<comment type="similarity">
    <text evidence="1">Belongs to the AB hydrolase superfamily. Lipase family.</text>
</comment>
<evidence type="ECO:0000313" key="10">
    <source>
        <dbReference type="Proteomes" id="UP000515158"/>
    </source>
</evidence>
<dbReference type="InterPro" id="IPR000073">
    <property type="entry name" value="AB_hydrolase_1"/>
</dbReference>
<dbReference type="AlphaFoldDB" id="A0A6P8YF12"/>
<dbReference type="Proteomes" id="UP000515158">
    <property type="component" value="Unplaced"/>
</dbReference>
<dbReference type="InterPro" id="IPR029058">
    <property type="entry name" value="AB_hydrolase_fold"/>
</dbReference>
<dbReference type="RefSeq" id="XP_034235511.1">
    <property type="nucleotide sequence ID" value="XM_034379620.1"/>
</dbReference>
<feature type="chain" id="PRO_5044654795" evidence="7">
    <location>
        <begin position="35"/>
        <end position="462"/>
    </location>
</feature>
<keyword evidence="2 7" id="KW-0732">Signal</keyword>
<feature type="signal peptide" evidence="7">
    <location>
        <begin position="1"/>
        <end position="34"/>
    </location>
</feature>
<gene>
    <name evidence="11 12 13" type="primary">LOC117641871</name>
</gene>
<dbReference type="GeneID" id="117641871"/>
<keyword evidence="4" id="KW-0442">Lipid degradation</keyword>
<evidence type="ECO:0000313" key="11">
    <source>
        <dbReference type="RefSeq" id="XP_034235510.1"/>
    </source>
</evidence>
<evidence type="ECO:0000256" key="4">
    <source>
        <dbReference type="ARBA" id="ARBA00022963"/>
    </source>
</evidence>
<evidence type="ECO:0000256" key="3">
    <source>
        <dbReference type="ARBA" id="ARBA00022801"/>
    </source>
</evidence>
<proteinExistence type="inferred from homology"/>